<proteinExistence type="predicted"/>
<feature type="domain" description="Reverse transcriptase" evidence="2">
    <location>
        <begin position="2"/>
        <end position="77"/>
    </location>
</feature>
<evidence type="ECO:0000313" key="4">
    <source>
        <dbReference type="EMBL" id="CAF3557545.1"/>
    </source>
</evidence>
<dbReference type="AlphaFoldDB" id="A0A818KKC6"/>
<protein>
    <submittedName>
        <fullName evidence="4">Uncharacterized protein</fullName>
    </submittedName>
</protein>
<dbReference type="Proteomes" id="UP000663865">
    <property type="component" value="Unassembled WGS sequence"/>
</dbReference>
<dbReference type="EMBL" id="CAJOBS010004323">
    <property type="protein sequence ID" value="CAF4879071.1"/>
    <property type="molecule type" value="Genomic_DNA"/>
</dbReference>
<dbReference type="Proteomes" id="UP000663838">
    <property type="component" value="Unassembled WGS sequence"/>
</dbReference>
<feature type="domain" description="Mos1 transposase HTH" evidence="3">
    <location>
        <begin position="170"/>
        <end position="216"/>
    </location>
</feature>
<dbReference type="PANTHER" id="PTHR33064">
    <property type="entry name" value="POL PROTEIN"/>
    <property type="match status" value="1"/>
</dbReference>
<evidence type="ECO:0000313" key="5">
    <source>
        <dbReference type="EMBL" id="CAF4879071.1"/>
    </source>
</evidence>
<dbReference type="SUPFAM" id="SSF56672">
    <property type="entry name" value="DNA/RNA polymerases"/>
    <property type="match status" value="1"/>
</dbReference>
<gene>
    <name evidence="4" type="ORF">KIK155_LOCUS18767</name>
    <name evidence="5" type="ORF">TOA249_LOCUS29113</name>
</gene>
<comment type="caution">
    <text evidence="4">The sequence shown here is derived from an EMBL/GenBank/DDBJ whole genome shotgun (WGS) entry which is preliminary data.</text>
</comment>
<dbReference type="InterPro" id="IPR000477">
    <property type="entry name" value="RT_dom"/>
</dbReference>
<dbReference type="InterPro" id="IPR043128">
    <property type="entry name" value="Rev_trsase/Diguanyl_cyclase"/>
</dbReference>
<dbReference type="PANTHER" id="PTHR33064:SF37">
    <property type="entry name" value="RIBONUCLEASE H"/>
    <property type="match status" value="1"/>
</dbReference>
<dbReference type="InterPro" id="IPR043502">
    <property type="entry name" value="DNA/RNA_pol_sf"/>
</dbReference>
<organism evidence="4 6">
    <name type="scientific">Rotaria socialis</name>
    <dbReference type="NCBI Taxonomy" id="392032"/>
    <lineage>
        <taxon>Eukaryota</taxon>
        <taxon>Metazoa</taxon>
        <taxon>Spiralia</taxon>
        <taxon>Gnathifera</taxon>
        <taxon>Rotifera</taxon>
        <taxon>Eurotatoria</taxon>
        <taxon>Bdelloidea</taxon>
        <taxon>Philodinida</taxon>
        <taxon>Philodinidae</taxon>
        <taxon>Rotaria</taxon>
    </lineage>
</organism>
<evidence type="ECO:0000256" key="1">
    <source>
        <dbReference type="SAM" id="MobiDB-lite"/>
    </source>
</evidence>
<evidence type="ECO:0000313" key="6">
    <source>
        <dbReference type="Proteomes" id="UP000663865"/>
    </source>
</evidence>
<dbReference type="Pfam" id="PF17906">
    <property type="entry name" value="HTH_48"/>
    <property type="match status" value="1"/>
</dbReference>
<sequence>MNGPPTFQRTMHNLLGYGRWDYAMVYLDDILIFSRSFNVQKKHLNEILSILAKANFQVNPDKCCIAVQEIDFLSHTINEQFIKPNGKINWYRKFIADFARTAPPLHKVTHNTKHRRHEFKWGPDQQHLFDAFKRILAAYPLFLEYSDLSTSFITLRKKFMPDYEITNFELRVLLRHYWRKNLDAKAAAKAICDVEGEGTVAPRTTKKWFKRFNEGDLDLEDRPRSGRPTVLDEGDLQAALDVEPSSSTRELAEELGVDQKTV</sequence>
<evidence type="ECO:0000259" key="3">
    <source>
        <dbReference type="Pfam" id="PF17906"/>
    </source>
</evidence>
<dbReference type="EMBL" id="CAJNYV010003303">
    <property type="protein sequence ID" value="CAF3557545.1"/>
    <property type="molecule type" value="Genomic_DNA"/>
</dbReference>
<name>A0A818KKC6_9BILA</name>
<dbReference type="InterPro" id="IPR041426">
    <property type="entry name" value="Mos1_HTH"/>
</dbReference>
<dbReference type="Pfam" id="PF00078">
    <property type="entry name" value="RVT_1"/>
    <property type="match status" value="1"/>
</dbReference>
<evidence type="ECO:0000259" key="2">
    <source>
        <dbReference type="Pfam" id="PF00078"/>
    </source>
</evidence>
<dbReference type="InterPro" id="IPR051320">
    <property type="entry name" value="Viral_Replic_Matur_Polypro"/>
</dbReference>
<dbReference type="Gene3D" id="3.30.70.270">
    <property type="match status" value="2"/>
</dbReference>
<feature type="region of interest" description="Disordered" evidence="1">
    <location>
        <begin position="219"/>
        <end position="262"/>
    </location>
</feature>
<dbReference type="Gene3D" id="1.10.10.1450">
    <property type="match status" value="1"/>
</dbReference>
<reference evidence="4" key="1">
    <citation type="submission" date="2021-02" db="EMBL/GenBank/DDBJ databases">
        <authorList>
            <person name="Nowell W R."/>
        </authorList>
    </citation>
    <scope>NUCLEOTIDE SEQUENCE</scope>
</reference>
<accession>A0A818KKC6</accession>